<sequence>MSRQRQTVIIDNIAQKPTRIRFFRFLKNNFHWKCLLSTLLVHLCIAYGIWCHIKDAAYDAKIVIHYAHGPCSQGYNFIPIAFGVLLYLIYLTECWHSRLKASKIPKTDLNEAKEYIKKLRAATPIVWWKSVCYHYLRRSRQVTRYRNGDAITATQIYYERVNSHTAGNVFMFDSCGFKDISKNLENLEKYPMIKIKFSKGFVFACVQAANEFEEQRTRFFNENEVKDDYMEVREGLDLVEIPFIDSMIAYTNPGLKEPWYLRRTIYWTFSILLLSWPLRMFEEYNTAHIHYHATKLFGTNYLSPSSINYTGPLTRTSTMESTELERALRENYLMVPSYSEAVFLDPVSYTNTTLIFPNIRNRILCNERAPISSAAIPVPRPSELILKNISKQQPSRSISIAGICGTTKSSGYHSQSNTPAATDGRGIEERRPLIEPIPATMENEPPPSYEEVLRF</sequence>
<name>A0AC35FQK6_9BILA</name>
<dbReference type="Proteomes" id="UP000887580">
    <property type="component" value="Unplaced"/>
</dbReference>
<evidence type="ECO:0000313" key="2">
    <source>
        <dbReference type="WBParaSite" id="PS1159_v2.g19331.t1"/>
    </source>
</evidence>
<reference evidence="2" key="1">
    <citation type="submission" date="2022-11" db="UniProtKB">
        <authorList>
            <consortium name="WormBaseParasite"/>
        </authorList>
    </citation>
    <scope>IDENTIFICATION</scope>
</reference>
<protein>
    <submittedName>
        <fullName evidence="2">Transmembrane protein 151B</fullName>
    </submittedName>
</protein>
<organism evidence="1 2">
    <name type="scientific">Panagrolaimus sp. PS1159</name>
    <dbReference type="NCBI Taxonomy" id="55785"/>
    <lineage>
        <taxon>Eukaryota</taxon>
        <taxon>Metazoa</taxon>
        <taxon>Ecdysozoa</taxon>
        <taxon>Nematoda</taxon>
        <taxon>Chromadorea</taxon>
        <taxon>Rhabditida</taxon>
        <taxon>Tylenchina</taxon>
        <taxon>Panagrolaimomorpha</taxon>
        <taxon>Panagrolaimoidea</taxon>
        <taxon>Panagrolaimidae</taxon>
        <taxon>Panagrolaimus</taxon>
    </lineage>
</organism>
<dbReference type="WBParaSite" id="PS1159_v2.g19331.t1">
    <property type="protein sequence ID" value="PS1159_v2.g19331.t1"/>
    <property type="gene ID" value="PS1159_v2.g19331"/>
</dbReference>
<accession>A0AC35FQK6</accession>
<proteinExistence type="predicted"/>
<evidence type="ECO:0000313" key="1">
    <source>
        <dbReference type="Proteomes" id="UP000887580"/>
    </source>
</evidence>